<keyword evidence="2" id="KW-0539">Nucleus</keyword>
<dbReference type="VEuPathDB" id="FungiDB:SJAG_02775"/>
<dbReference type="AlphaFoldDB" id="B6K153"/>
<evidence type="ECO:0000256" key="3">
    <source>
        <dbReference type="SAM" id="MobiDB-lite"/>
    </source>
</evidence>
<accession>B6K153</accession>
<dbReference type="EMBL" id="KE651166">
    <property type="protein sequence ID" value="EEB07674.1"/>
    <property type="molecule type" value="Genomic_DNA"/>
</dbReference>
<gene>
    <name evidence="5" type="primary">tma23</name>
    <name evidence="4" type="ORF">SJAG_02775</name>
</gene>
<comment type="subcellular location">
    <subcellularLocation>
        <location evidence="1">Nucleus</location>
        <location evidence="1">Nucleolus</location>
    </subcellularLocation>
</comment>
<feature type="compositionally biased region" description="Basic residues" evidence="3">
    <location>
        <begin position="141"/>
        <end position="150"/>
    </location>
</feature>
<sequence>MFNSKKYLNSYGWQEGSALKDGGLKKPILTSRKYDTRGLGSKTDHADQWWDDVFSSQLQSIKVEANHGKIKVQSTGAAAKIAMAKFHSKFSPLSTVFRHGGVLTSTIEEKKSALRVESHIIERADKKSHSKKRKRDDTDRKSKKSHKKAKEKSSKSEKKHSEKKHSKKKSKKHHHKKDK</sequence>
<dbReference type="Proteomes" id="UP000001744">
    <property type="component" value="Unassembled WGS sequence"/>
</dbReference>
<dbReference type="JaponicusDB" id="SJAG_02775">
    <property type="gene designation" value="tma23"/>
</dbReference>
<dbReference type="GO" id="GO:0005730">
    <property type="term" value="C:nucleolus"/>
    <property type="evidence" value="ECO:0007669"/>
    <property type="project" value="UniProtKB-SubCell"/>
</dbReference>
<feature type="compositionally biased region" description="Basic and acidic residues" evidence="3">
    <location>
        <begin position="118"/>
        <end position="127"/>
    </location>
</feature>
<dbReference type="InterPro" id="IPR050656">
    <property type="entry name" value="PINX1"/>
</dbReference>
<evidence type="ECO:0000313" key="6">
    <source>
        <dbReference type="Proteomes" id="UP000001744"/>
    </source>
</evidence>
<dbReference type="STRING" id="402676.B6K153"/>
<keyword evidence="6" id="KW-1185">Reference proteome</keyword>
<evidence type="ECO:0000313" key="5">
    <source>
        <dbReference type="JaponicusDB" id="SJAG_02775"/>
    </source>
</evidence>
<organism evidence="4 6">
    <name type="scientific">Schizosaccharomyces japonicus (strain yFS275 / FY16936)</name>
    <name type="common">Fission yeast</name>
    <dbReference type="NCBI Taxonomy" id="402676"/>
    <lineage>
        <taxon>Eukaryota</taxon>
        <taxon>Fungi</taxon>
        <taxon>Dikarya</taxon>
        <taxon>Ascomycota</taxon>
        <taxon>Taphrinomycotina</taxon>
        <taxon>Schizosaccharomycetes</taxon>
        <taxon>Schizosaccharomycetales</taxon>
        <taxon>Schizosaccharomycetaceae</taxon>
        <taxon>Schizosaccharomyces</taxon>
    </lineage>
</organism>
<evidence type="ECO:0000313" key="4">
    <source>
        <dbReference type="EMBL" id="EEB07674.1"/>
    </source>
</evidence>
<reference evidence="4 6" key="1">
    <citation type="journal article" date="2011" name="Science">
        <title>Comparative functional genomics of the fission yeasts.</title>
        <authorList>
            <person name="Rhind N."/>
            <person name="Chen Z."/>
            <person name="Yassour M."/>
            <person name="Thompson D.A."/>
            <person name="Haas B.J."/>
            <person name="Habib N."/>
            <person name="Wapinski I."/>
            <person name="Roy S."/>
            <person name="Lin M.F."/>
            <person name="Heiman D.I."/>
            <person name="Young S.K."/>
            <person name="Furuya K."/>
            <person name="Guo Y."/>
            <person name="Pidoux A."/>
            <person name="Chen H.M."/>
            <person name="Robbertse B."/>
            <person name="Goldberg J.M."/>
            <person name="Aoki K."/>
            <person name="Bayne E.H."/>
            <person name="Berlin A.M."/>
            <person name="Desjardins C.A."/>
            <person name="Dobbs E."/>
            <person name="Dukaj L."/>
            <person name="Fan L."/>
            <person name="FitzGerald M.G."/>
            <person name="French C."/>
            <person name="Gujja S."/>
            <person name="Hansen K."/>
            <person name="Keifenheim D."/>
            <person name="Levin J.Z."/>
            <person name="Mosher R.A."/>
            <person name="Mueller C.A."/>
            <person name="Pfiffner J."/>
            <person name="Priest M."/>
            <person name="Russ C."/>
            <person name="Smialowska A."/>
            <person name="Swoboda P."/>
            <person name="Sykes S.M."/>
            <person name="Vaughn M."/>
            <person name="Vengrova S."/>
            <person name="Yoder R."/>
            <person name="Zeng Q."/>
            <person name="Allshire R."/>
            <person name="Baulcombe D."/>
            <person name="Birren B.W."/>
            <person name="Brown W."/>
            <person name="Ekwall K."/>
            <person name="Kellis M."/>
            <person name="Leatherwood J."/>
            <person name="Levin H."/>
            <person name="Margalit H."/>
            <person name="Martienssen R."/>
            <person name="Nieduszynski C.A."/>
            <person name="Spatafora J.W."/>
            <person name="Friedman N."/>
            <person name="Dalgaard J.Z."/>
            <person name="Baumann P."/>
            <person name="Niki H."/>
            <person name="Regev A."/>
            <person name="Nusbaum C."/>
        </authorList>
    </citation>
    <scope>NUCLEOTIDE SEQUENCE [LARGE SCALE GENOMIC DNA]</scope>
    <source>
        <strain evidence="6">yFS275 / FY16936</strain>
    </source>
</reference>
<protein>
    <submittedName>
        <fullName evidence="4">Ribosome biogenesis protein</fullName>
    </submittedName>
</protein>
<dbReference type="RefSeq" id="XP_002173967.1">
    <property type="nucleotide sequence ID" value="XM_002173931.1"/>
</dbReference>
<dbReference type="PANTHER" id="PTHR23149">
    <property type="entry name" value="G PATCH DOMAIN CONTAINING PROTEIN"/>
    <property type="match status" value="1"/>
</dbReference>
<dbReference type="OMA" id="KTTHDHT"/>
<dbReference type="PANTHER" id="PTHR23149:SF31">
    <property type="entry name" value="PROTEIN PXR1"/>
    <property type="match status" value="1"/>
</dbReference>
<proteinExistence type="predicted"/>
<evidence type="ECO:0000256" key="2">
    <source>
        <dbReference type="ARBA" id="ARBA00023242"/>
    </source>
</evidence>
<feature type="region of interest" description="Disordered" evidence="3">
    <location>
        <begin position="118"/>
        <end position="179"/>
    </location>
</feature>
<name>B6K153_SCHJY</name>
<dbReference type="OrthoDB" id="3366546at2759"/>
<evidence type="ECO:0000256" key="1">
    <source>
        <dbReference type="ARBA" id="ARBA00004604"/>
    </source>
</evidence>
<dbReference type="HOGENOM" id="CLU_082196_1_1_1"/>
<dbReference type="GeneID" id="7049438"/>
<feature type="compositionally biased region" description="Basic residues" evidence="3">
    <location>
        <begin position="161"/>
        <end position="179"/>
    </location>
</feature>
<dbReference type="eggNOG" id="KOG2809">
    <property type="taxonomic scope" value="Eukaryota"/>
</dbReference>
<feature type="compositionally biased region" description="Basic and acidic residues" evidence="3">
    <location>
        <begin position="151"/>
        <end position="160"/>
    </location>
</feature>